<feature type="compositionally biased region" description="Polar residues" evidence="3">
    <location>
        <begin position="414"/>
        <end position="423"/>
    </location>
</feature>
<feature type="region of interest" description="Disordered" evidence="3">
    <location>
        <begin position="343"/>
        <end position="375"/>
    </location>
</feature>
<dbReference type="SMART" id="SM00173">
    <property type="entry name" value="RAS"/>
    <property type="match status" value="1"/>
</dbReference>
<dbReference type="Pfam" id="PF00071">
    <property type="entry name" value="Ras"/>
    <property type="match status" value="1"/>
</dbReference>
<feature type="compositionally biased region" description="Low complexity" evidence="3">
    <location>
        <begin position="272"/>
        <end position="283"/>
    </location>
</feature>
<sequence>MTRPAPIGSSALGPAAADGMRLSSGGLLSGWDPEGNEINAAAELRGGPNFGGPHRVASVLEALRGAGGLQATRRLKAQQHRPHVGGSTEAAAAGGREGGAAREGPIRLGVTARPPYELPRSHAAPRGLSVAAASRRSGPSPWGPSTGPLPSLEASQAGQSALWAQVGLSASSVFQRSISFPLLPPAGPLMPPVSSSSGAPTSYYPGAPDCSSKCQASEKDEQKTPQRPSFSALPWARPFRSSTRRLWSSPGSFASHRGPPGPPLGAIWGPQAPHLGPPGTHLGPPEPLGPPAPPLASRLKVHGGQGLRLQHRASAGDLLQQRLQQQQQQRQQRPGVVRREASWAQFFRGPREQQNSKREEKGGDRPTTETRRPVASWSLLTVHNFSGAAKAAAAKKKWPTAAAAATAAAAPGFSFSSKGTAEQQTEEEAGGPLDAAEMNLPRPQDIACAALEAAATAADSLAAFAPHVQATAAAAATPAAAIAAAAAALVRGKPMLNKISKTTKENPGVAENGLAAATAATTSAASVGAAPAVAAATAATAGTDTETTAAPPPAQANSPTRETEKGGELEAAAATEATARATAVAAAATPSTAAAAAEPSTKAAAAAASPAAATATAEGGCKNSLRHHSRPDASGVVPPLVWQGLPASDSTPQTPCSSNSNSSSRCSSSQSTSRWDPAPLIPSSSWKVFDIKRPLRLKIVTVGPQGSGKSCLVRRFCERRFAGSIYGAPGSGGPHGGPQGTVTIGWDFGLRDVQLPTDETVRLHFFDFSGDPVYAEAAEGALEGADVLLVVYDAKDPRSLQEALDTLEMAREAVGAQEALTALVAAKADGSAAAAAGAAAGEAAAAAAGARFYAACAETADGVDTLFLETAAEAAAAARARAAALLELQPQQQRQKLQQQLMLPLQRNTTGSELRS</sequence>
<feature type="region of interest" description="Disordered" evidence="3">
    <location>
        <begin position="414"/>
        <end position="434"/>
    </location>
</feature>
<dbReference type="InterPro" id="IPR050227">
    <property type="entry name" value="Rab"/>
</dbReference>
<evidence type="ECO:0000313" key="5">
    <source>
        <dbReference type="Proteomes" id="UP000030744"/>
    </source>
</evidence>
<feature type="region of interest" description="Disordered" evidence="3">
    <location>
        <begin position="619"/>
        <end position="677"/>
    </location>
</feature>
<feature type="compositionally biased region" description="Low complexity" evidence="3">
    <location>
        <begin position="650"/>
        <end position="674"/>
    </location>
</feature>
<dbReference type="Gene3D" id="3.40.50.300">
    <property type="entry name" value="P-loop containing nucleotide triphosphate hydrolases"/>
    <property type="match status" value="1"/>
</dbReference>
<name>U6KBS8_9EIME</name>
<feature type="region of interest" description="Disordered" evidence="3">
    <location>
        <begin position="541"/>
        <end position="571"/>
    </location>
</feature>
<evidence type="ECO:0000313" key="4">
    <source>
        <dbReference type="EMBL" id="CDJ33702.1"/>
    </source>
</evidence>
<proteinExistence type="predicted"/>
<feature type="region of interest" description="Disordered" evidence="3">
    <location>
        <begin position="208"/>
        <end position="233"/>
    </location>
</feature>
<dbReference type="SMART" id="SM00175">
    <property type="entry name" value="RAB"/>
    <property type="match status" value="1"/>
</dbReference>
<dbReference type="GeneID" id="25380242"/>
<dbReference type="PANTHER" id="PTHR47977">
    <property type="entry name" value="RAS-RELATED PROTEIN RAB"/>
    <property type="match status" value="1"/>
</dbReference>
<dbReference type="OrthoDB" id="9989112at2759"/>
<accession>U6KBS8</accession>
<dbReference type="GO" id="GO:0003924">
    <property type="term" value="F:GTPase activity"/>
    <property type="evidence" value="ECO:0007669"/>
    <property type="project" value="InterPro"/>
</dbReference>
<evidence type="ECO:0000256" key="2">
    <source>
        <dbReference type="ARBA" id="ARBA00023134"/>
    </source>
</evidence>
<reference evidence="4" key="1">
    <citation type="submission" date="2013-10" db="EMBL/GenBank/DDBJ databases">
        <title>Genomic analysis of the causative agents of coccidiosis in chickens.</title>
        <authorList>
            <person name="Reid A.J."/>
            <person name="Blake D."/>
            <person name="Billington K."/>
            <person name="Browne H."/>
            <person name="Dunn M."/>
            <person name="Hung S."/>
            <person name="Kawahara F."/>
            <person name="Miranda-Saavedra D."/>
            <person name="Mourier T."/>
            <person name="Nagra H."/>
            <person name="Otto T.D."/>
            <person name="Rawlings N."/>
            <person name="Sanchez A."/>
            <person name="Sanders M."/>
            <person name="Subramaniam C."/>
            <person name="Tay Y."/>
            <person name="Dear P."/>
            <person name="Doerig C."/>
            <person name="Gruber A."/>
            <person name="Parkinson J."/>
            <person name="Shirley M."/>
            <person name="Wan K.L."/>
            <person name="Berriman M."/>
            <person name="Tomley F."/>
            <person name="Pain A."/>
        </authorList>
    </citation>
    <scope>NUCLEOTIDE SEQUENCE [LARGE SCALE GENOMIC DNA]</scope>
    <source>
        <strain evidence="4">Houghton</strain>
    </source>
</reference>
<feature type="compositionally biased region" description="Basic and acidic residues" evidence="3">
    <location>
        <begin position="349"/>
        <end position="372"/>
    </location>
</feature>
<reference evidence="4" key="2">
    <citation type="submission" date="2013-10" db="EMBL/GenBank/DDBJ databases">
        <authorList>
            <person name="Aslett M."/>
        </authorList>
    </citation>
    <scope>NUCLEOTIDE SEQUENCE [LARGE SCALE GENOMIC DNA]</scope>
    <source>
        <strain evidence="4">Houghton</strain>
    </source>
</reference>
<dbReference type="VEuPathDB" id="ToxoDB:EMH_0055900"/>
<evidence type="ECO:0000256" key="3">
    <source>
        <dbReference type="SAM" id="MobiDB-lite"/>
    </source>
</evidence>
<dbReference type="Proteomes" id="UP000030744">
    <property type="component" value="Unassembled WGS sequence"/>
</dbReference>
<dbReference type="PROSITE" id="PS51419">
    <property type="entry name" value="RAB"/>
    <property type="match status" value="1"/>
</dbReference>
<dbReference type="GO" id="GO:0005525">
    <property type="term" value="F:GTP binding"/>
    <property type="evidence" value="ECO:0007669"/>
    <property type="project" value="UniProtKB-KW"/>
</dbReference>
<keyword evidence="1" id="KW-0547">Nucleotide-binding</keyword>
<feature type="region of interest" description="Disordered" evidence="3">
    <location>
        <begin position="246"/>
        <end position="305"/>
    </location>
</feature>
<feature type="region of interest" description="Disordered" evidence="3">
    <location>
        <begin position="77"/>
        <end position="153"/>
    </location>
</feature>
<feature type="compositionally biased region" description="Low complexity" evidence="3">
    <location>
        <begin position="134"/>
        <end position="152"/>
    </location>
</feature>
<dbReference type="PRINTS" id="PR00449">
    <property type="entry name" value="RASTRNSFRMNG"/>
</dbReference>
<dbReference type="InterPro" id="IPR001806">
    <property type="entry name" value="Small_GTPase"/>
</dbReference>
<dbReference type="RefSeq" id="XP_013356265.1">
    <property type="nucleotide sequence ID" value="XM_013500811.1"/>
</dbReference>
<evidence type="ECO:0000256" key="1">
    <source>
        <dbReference type="ARBA" id="ARBA00022741"/>
    </source>
</evidence>
<feature type="compositionally biased region" description="Pro residues" evidence="3">
    <location>
        <begin position="284"/>
        <end position="294"/>
    </location>
</feature>
<dbReference type="EMBL" id="HG685565">
    <property type="protein sequence ID" value="CDJ33702.1"/>
    <property type="molecule type" value="Genomic_DNA"/>
</dbReference>
<protein>
    <submittedName>
        <fullName evidence="4">Ras family domain-containing protein, putative</fullName>
    </submittedName>
</protein>
<feature type="region of interest" description="Disordered" evidence="3">
    <location>
        <begin position="1"/>
        <end position="28"/>
    </location>
</feature>
<dbReference type="AlphaFoldDB" id="U6KBS8"/>
<dbReference type="SUPFAM" id="SSF52540">
    <property type="entry name" value="P-loop containing nucleoside triphosphate hydrolases"/>
    <property type="match status" value="1"/>
</dbReference>
<organism evidence="4 5">
    <name type="scientific">Eimeria mitis</name>
    <dbReference type="NCBI Taxonomy" id="44415"/>
    <lineage>
        <taxon>Eukaryota</taxon>
        <taxon>Sar</taxon>
        <taxon>Alveolata</taxon>
        <taxon>Apicomplexa</taxon>
        <taxon>Conoidasida</taxon>
        <taxon>Coccidia</taxon>
        <taxon>Eucoccidiorida</taxon>
        <taxon>Eimeriorina</taxon>
        <taxon>Eimeriidae</taxon>
        <taxon>Eimeria</taxon>
    </lineage>
</organism>
<gene>
    <name evidence="4" type="ORF">EMH_0055900</name>
</gene>
<keyword evidence="2" id="KW-0342">GTP-binding</keyword>
<keyword evidence="5" id="KW-1185">Reference proteome</keyword>
<dbReference type="InterPro" id="IPR027417">
    <property type="entry name" value="P-loop_NTPase"/>
</dbReference>